<name>A0A0B6Y322_9EUPU</name>
<dbReference type="AlphaFoldDB" id="A0A0B6Y322"/>
<feature type="non-terminal residue" evidence="2">
    <location>
        <position position="52"/>
    </location>
</feature>
<reference evidence="2" key="1">
    <citation type="submission" date="2014-12" db="EMBL/GenBank/DDBJ databases">
        <title>Insight into the proteome of Arion vulgaris.</title>
        <authorList>
            <person name="Aradska J."/>
            <person name="Bulat T."/>
            <person name="Smidak R."/>
            <person name="Sarate P."/>
            <person name="Gangsoo J."/>
            <person name="Sialana F."/>
            <person name="Bilban M."/>
            <person name="Lubec G."/>
        </authorList>
    </citation>
    <scope>NUCLEOTIDE SEQUENCE</scope>
    <source>
        <tissue evidence="2">Skin</tissue>
    </source>
</reference>
<feature type="compositionally biased region" description="Polar residues" evidence="1">
    <location>
        <begin position="17"/>
        <end position="39"/>
    </location>
</feature>
<gene>
    <name evidence="2" type="primary">ORF11495</name>
</gene>
<sequence>MEAVRNASTLPHEKTKFMQQSDATVCTESDVSNNNNNQIDLHDHDDNGNHSL</sequence>
<dbReference type="EMBL" id="HACG01003847">
    <property type="protein sequence ID" value="CEK50712.1"/>
    <property type="molecule type" value="Transcribed_RNA"/>
</dbReference>
<evidence type="ECO:0000256" key="1">
    <source>
        <dbReference type="SAM" id="MobiDB-lite"/>
    </source>
</evidence>
<organism evidence="2">
    <name type="scientific">Arion vulgaris</name>
    <dbReference type="NCBI Taxonomy" id="1028688"/>
    <lineage>
        <taxon>Eukaryota</taxon>
        <taxon>Metazoa</taxon>
        <taxon>Spiralia</taxon>
        <taxon>Lophotrochozoa</taxon>
        <taxon>Mollusca</taxon>
        <taxon>Gastropoda</taxon>
        <taxon>Heterobranchia</taxon>
        <taxon>Euthyneura</taxon>
        <taxon>Panpulmonata</taxon>
        <taxon>Eupulmonata</taxon>
        <taxon>Stylommatophora</taxon>
        <taxon>Helicina</taxon>
        <taxon>Arionoidea</taxon>
        <taxon>Arionidae</taxon>
        <taxon>Arion</taxon>
    </lineage>
</organism>
<feature type="region of interest" description="Disordered" evidence="1">
    <location>
        <begin position="1"/>
        <end position="52"/>
    </location>
</feature>
<feature type="compositionally biased region" description="Basic and acidic residues" evidence="1">
    <location>
        <begin position="40"/>
        <end position="52"/>
    </location>
</feature>
<accession>A0A0B6Y322</accession>
<proteinExistence type="predicted"/>
<protein>
    <submittedName>
        <fullName evidence="2">Uncharacterized protein</fullName>
    </submittedName>
</protein>
<evidence type="ECO:0000313" key="2">
    <source>
        <dbReference type="EMBL" id="CEK50712.1"/>
    </source>
</evidence>